<gene>
    <name evidence="4" type="ORF">S06H3_52972</name>
</gene>
<dbReference type="PROSITE" id="PS00671">
    <property type="entry name" value="D_2_HYDROXYACID_DH_3"/>
    <property type="match status" value="1"/>
</dbReference>
<dbReference type="GO" id="GO:0030267">
    <property type="term" value="F:glyoxylate reductase (NADPH) activity"/>
    <property type="evidence" value="ECO:0007669"/>
    <property type="project" value="TreeGrafter"/>
</dbReference>
<dbReference type="InterPro" id="IPR050223">
    <property type="entry name" value="D-isomer_2-hydroxyacid_DH"/>
</dbReference>
<keyword evidence="1" id="KW-0560">Oxidoreductase</keyword>
<dbReference type="AlphaFoldDB" id="X1PBY7"/>
<proteinExistence type="predicted"/>
<dbReference type="PANTHER" id="PTHR10996:SF283">
    <property type="entry name" value="GLYOXYLATE_HYDROXYPYRUVATE REDUCTASE B"/>
    <property type="match status" value="1"/>
</dbReference>
<feature type="non-terminal residue" evidence="4">
    <location>
        <position position="1"/>
    </location>
</feature>
<dbReference type="InterPro" id="IPR029752">
    <property type="entry name" value="D-isomer_DH_CS1"/>
</dbReference>
<dbReference type="GO" id="GO:0051287">
    <property type="term" value="F:NAD binding"/>
    <property type="evidence" value="ECO:0007669"/>
    <property type="project" value="InterPro"/>
</dbReference>
<dbReference type="CDD" id="cd05301">
    <property type="entry name" value="GDH"/>
    <property type="match status" value="1"/>
</dbReference>
<reference evidence="4" key="1">
    <citation type="journal article" date="2014" name="Front. Microbiol.">
        <title>High frequency of phylogenetically diverse reductive dehalogenase-homologous genes in deep subseafloor sedimentary metagenomes.</title>
        <authorList>
            <person name="Kawai M."/>
            <person name="Futagami T."/>
            <person name="Toyoda A."/>
            <person name="Takaki Y."/>
            <person name="Nishi S."/>
            <person name="Hori S."/>
            <person name="Arai W."/>
            <person name="Tsubouchi T."/>
            <person name="Morono Y."/>
            <person name="Uchiyama I."/>
            <person name="Ito T."/>
            <person name="Fujiyama A."/>
            <person name="Inagaki F."/>
            <person name="Takami H."/>
        </authorList>
    </citation>
    <scope>NUCLEOTIDE SEQUENCE</scope>
    <source>
        <strain evidence="4">Expedition CK06-06</strain>
    </source>
</reference>
<dbReference type="InterPro" id="IPR006139">
    <property type="entry name" value="D-isomer_2_OHA_DH_cat_dom"/>
</dbReference>
<comment type="caution">
    <text evidence="4">The sequence shown here is derived from an EMBL/GenBank/DDBJ whole genome shotgun (WGS) entry which is preliminary data.</text>
</comment>
<dbReference type="Pfam" id="PF02826">
    <property type="entry name" value="2-Hacid_dh_C"/>
    <property type="match status" value="1"/>
</dbReference>
<dbReference type="GO" id="GO:0016618">
    <property type="term" value="F:hydroxypyruvate reductase [NAD(P)H] activity"/>
    <property type="evidence" value="ECO:0007669"/>
    <property type="project" value="TreeGrafter"/>
</dbReference>
<dbReference type="EMBL" id="BARV01033736">
    <property type="protein sequence ID" value="GAI53373.1"/>
    <property type="molecule type" value="Genomic_DNA"/>
</dbReference>
<organism evidence="4">
    <name type="scientific">marine sediment metagenome</name>
    <dbReference type="NCBI Taxonomy" id="412755"/>
    <lineage>
        <taxon>unclassified sequences</taxon>
        <taxon>metagenomes</taxon>
        <taxon>ecological metagenomes</taxon>
    </lineage>
</organism>
<dbReference type="InterPro" id="IPR006140">
    <property type="entry name" value="D-isomer_DH_NAD-bd"/>
</dbReference>
<dbReference type="InterPro" id="IPR029753">
    <property type="entry name" value="D-isomer_DH_CS"/>
</dbReference>
<dbReference type="SUPFAM" id="SSF52283">
    <property type="entry name" value="Formate/glycerate dehydrogenase catalytic domain-like"/>
    <property type="match status" value="1"/>
</dbReference>
<feature type="domain" description="D-isomer specific 2-hydroxyacid dehydrogenase NAD-binding" evidence="3">
    <location>
        <begin position="42"/>
        <end position="222"/>
    </location>
</feature>
<feature type="non-terminal residue" evidence="4">
    <location>
        <position position="245"/>
    </location>
</feature>
<feature type="domain" description="D-isomer specific 2-hydroxyacid dehydrogenase catalytic" evidence="2">
    <location>
        <begin position="1"/>
        <end position="244"/>
    </location>
</feature>
<dbReference type="Gene3D" id="3.40.50.720">
    <property type="entry name" value="NAD(P)-binding Rossmann-like Domain"/>
    <property type="match status" value="2"/>
</dbReference>
<dbReference type="SUPFAM" id="SSF51735">
    <property type="entry name" value="NAD(P)-binding Rossmann-fold domains"/>
    <property type="match status" value="1"/>
</dbReference>
<dbReference type="InterPro" id="IPR036291">
    <property type="entry name" value="NAD(P)-bd_dom_sf"/>
</dbReference>
<evidence type="ECO:0000259" key="3">
    <source>
        <dbReference type="Pfam" id="PF02826"/>
    </source>
</evidence>
<dbReference type="PROSITE" id="PS00670">
    <property type="entry name" value="D_2_HYDROXYACID_DH_2"/>
    <property type="match status" value="1"/>
</dbReference>
<evidence type="ECO:0000313" key="4">
    <source>
        <dbReference type="EMBL" id="GAI53373.1"/>
    </source>
</evidence>
<accession>X1PBY7</accession>
<dbReference type="FunFam" id="3.40.50.720:FF:000026">
    <property type="entry name" value="Glyoxylate/hydroxypyruvate reductase B"/>
    <property type="match status" value="1"/>
</dbReference>
<dbReference type="PROSITE" id="PS00065">
    <property type="entry name" value="D_2_HYDROXYACID_DH_1"/>
    <property type="match status" value="1"/>
</dbReference>
<evidence type="ECO:0008006" key="5">
    <source>
        <dbReference type="Google" id="ProtNLM"/>
    </source>
</evidence>
<evidence type="ECO:0000256" key="1">
    <source>
        <dbReference type="ARBA" id="ARBA00023002"/>
    </source>
</evidence>
<dbReference type="GO" id="GO:0005829">
    <property type="term" value="C:cytosol"/>
    <property type="evidence" value="ECO:0007669"/>
    <property type="project" value="TreeGrafter"/>
</dbReference>
<evidence type="ECO:0000259" key="2">
    <source>
        <dbReference type="Pfam" id="PF00389"/>
    </source>
</evidence>
<dbReference type="PANTHER" id="PTHR10996">
    <property type="entry name" value="2-HYDROXYACID DEHYDROGENASE-RELATED"/>
    <property type="match status" value="1"/>
</dbReference>
<protein>
    <recommendedName>
        <fullName evidence="5">D-isomer specific 2-hydroxyacid dehydrogenase NAD-binding domain-containing protein</fullName>
    </recommendedName>
</protein>
<name>X1PBY7_9ZZZZ</name>
<dbReference type="Pfam" id="PF00389">
    <property type="entry name" value="2-Hacid_dh"/>
    <property type="match status" value="1"/>
</dbReference>
<sequence>LKVISNCAVGYDNIDIAEATKRGIPVGNTPGVLSETTADFAFALLVAAARRVAEADKYTRSGLWQVAWEPMLLLGQDIHHSTLGIVGLGRIGTEVARRAKGFQMHVLYHNRTRREDVERELGVEYVATLSELLSRSDFVSLHVPFTEDTKGMIGPIEFSTMKPTSILVNTSRGQVVDQKALYKALKSGQIAAAAIDVTEVEPIPMDDPLLTLENIIIAPHMASASTATRTKIAIMAAANLIAGLQ</sequence>